<evidence type="ECO:0000259" key="1">
    <source>
        <dbReference type="Pfam" id="PF22479"/>
    </source>
</evidence>
<dbReference type="KEGG" id="vg:19686773"/>
<dbReference type="EMBL" id="KC954774">
    <property type="protein sequence ID" value="AIA64552.1"/>
    <property type="molecule type" value="Genomic_DNA"/>
</dbReference>
<gene>
    <name evidence="2" type="ORF">CR8_022</name>
</gene>
<dbReference type="InterPro" id="IPR054252">
    <property type="entry name" value="Pam3_gp18"/>
</dbReference>
<name>A0A060ALR4_9CAUD</name>
<evidence type="ECO:0000313" key="2">
    <source>
        <dbReference type="EMBL" id="AIA64552.1"/>
    </source>
</evidence>
<proteinExistence type="predicted"/>
<organism evidence="2 3">
    <name type="scientific">Cronobacter phage CR8</name>
    <dbReference type="NCBI Taxonomy" id="1327934"/>
    <lineage>
        <taxon>Viruses</taxon>
        <taxon>Duplodnaviria</taxon>
        <taxon>Heunggongvirae</taxon>
        <taxon>Uroviricota</taxon>
        <taxon>Caudoviricetes</taxon>
        <taxon>Vequintavirinae</taxon>
        <taxon>Certrevirus</taxon>
        <taxon>Certrevirus CR8</taxon>
    </lineage>
</organism>
<dbReference type="Proteomes" id="UP000026984">
    <property type="component" value="Segment"/>
</dbReference>
<feature type="domain" description="Cyanophage baseplate Pam3 plug gp18" evidence="1">
    <location>
        <begin position="16"/>
        <end position="113"/>
    </location>
</feature>
<evidence type="ECO:0000313" key="3">
    <source>
        <dbReference type="Proteomes" id="UP000026984"/>
    </source>
</evidence>
<accession>A0A060ALR4</accession>
<keyword evidence="3" id="KW-1185">Reference proteome</keyword>
<dbReference type="GeneID" id="19686773"/>
<dbReference type="RefSeq" id="YP_009042259.1">
    <property type="nucleotide sequence ID" value="NC_024354.1"/>
</dbReference>
<protein>
    <recommendedName>
        <fullName evidence="1">Cyanophage baseplate Pam3 plug gp18 domain-containing protein</fullName>
    </recommendedName>
</protein>
<sequence>MANTTERTVVRTFDFELSGYPDETFRVVLDSVTYELRFMWNERDESWFMSLGDVGAQRPTITSKLTCYSDILAPYRYLDNVPDGNLYLWPLGDIRTRAGRFNIGPLKGIQMTYSSLIEDVEDIE</sequence>
<reference evidence="2 3" key="1">
    <citation type="submission" date="2013-04" db="EMBL/GenBank/DDBJ databases">
        <title>Complete Genome Sequence of Cronobacter sakazakii Bacteriophage CR8.</title>
        <authorList>
            <person name="Kim Y."/>
            <person name="Shin H."/>
            <person name="Ryu S."/>
        </authorList>
    </citation>
    <scope>NUCLEOTIDE SEQUENCE [LARGE SCALE GENOMIC DNA]</scope>
</reference>
<dbReference type="Pfam" id="PF22479">
    <property type="entry name" value="Pam3_gp18"/>
    <property type="match status" value="1"/>
</dbReference>